<comment type="caution">
    <text evidence="6">The sequence shown here is derived from an EMBL/GenBank/DDBJ whole genome shotgun (WGS) entry which is preliminary data.</text>
</comment>
<feature type="transmembrane region" description="Helical" evidence="3">
    <location>
        <begin position="226"/>
        <end position="247"/>
    </location>
</feature>
<dbReference type="Pfam" id="PF13193">
    <property type="entry name" value="AMP-binding_C"/>
    <property type="match status" value="1"/>
</dbReference>
<keyword evidence="3" id="KW-0472">Membrane</keyword>
<name>A0ABW6RRE8_9NOCA</name>
<organism evidence="6 7">
    <name type="scientific">Nocardia jiangxiensis</name>
    <dbReference type="NCBI Taxonomy" id="282685"/>
    <lineage>
        <taxon>Bacteria</taxon>
        <taxon>Bacillati</taxon>
        <taxon>Actinomycetota</taxon>
        <taxon>Actinomycetes</taxon>
        <taxon>Mycobacteriales</taxon>
        <taxon>Nocardiaceae</taxon>
        <taxon>Nocardia</taxon>
    </lineage>
</organism>
<dbReference type="PROSITE" id="PS00455">
    <property type="entry name" value="AMP_BINDING"/>
    <property type="match status" value="1"/>
</dbReference>
<dbReference type="SUPFAM" id="SSF56801">
    <property type="entry name" value="Acetyl-CoA synthetase-like"/>
    <property type="match status" value="1"/>
</dbReference>
<protein>
    <submittedName>
        <fullName evidence="6">Class I adenylate-forming enzyme family protein</fullName>
    </submittedName>
</protein>
<dbReference type="EMBL" id="JBIAQY010000001">
    <property type="protein sequence ID" value="MFF3566567.1"/>
    <property type="molecule type" value="Genomic_DNA"/>
</dbReference>
<keyword evidence="3" id="KW-1133">Transmembrane helix</keyword>
<dbReference type="InterPro" id="IPR025110">
    <property type="entry name" value="AMP-bd_C"/>
</dbReference>
<keyword evidence="3" id="KW-0812">Transmembrane</keyword>
<accession>A0ABW6RRE8</accession>
<evidence type="ECO:0000259" key="4">
    <source>
        <dbReference type="Pfam" id="PF00501"/>
    </source>
</evidence>
<dbReference type="PANTHER" id="PTHR43201">
    <property type="entry name" value="ACYL-COA SYNTHETASE"/>
    <property type="match status" value="1"/>
</dbReference>
<sequence length="531" mass="57196">MITPDNATELTTATRADVTAWTLADVLEYAAARWGERVALVDGERRCTYAELRGRARDAAGGFARIGIRKGDRVAIWLPNSLEWVVAFFGAIYAGATVVALNTALSTKEIEYQVAQSGASLLIACSAYRKRDYLAEARQLRTEVGDHLRLVGVDHAGDADITSWAQLTHPAGDVLLPSVDVTDPSIMLYTSGTTGRPKGAVHTHSFIATLFAGLDHLEMRETDVAVLYLPLFHILALVGGLVMLSLAGARTVLMARFDAATSLRLIRDEKATIIYGIPTTYIDQLNNPLIDEIDFSGVRFAFTSLAPDLCRKVHDKTGVVCLNPYGMTETAALVMVAGLDDPPEIAMGTVGRPLAGMEAKVVDDITGSPVPHGESGALLMRGPSILWHYHDLPEATAAAFDHEGWFRTGDLASMDAAGNVTFIGRQGDGYRVGGELVDPVEVEAAIQSHPDVLRAAALGVPDERLGEVGQAWVHVRAEATATEPELLTHVRGILASFKVPRRIHIVSELPTNPSGKVQKFRLRDTLVSPKA</sequence>
<evidence type="ECO:0000313" key="6">
    <source>
        <dbReference type="EMBL" id="MFF3566567.1"/>
    </source>
</evidence>
<evidence type="ECO:0000256" key="3">
    <source>
        <dbReference type="SAM" id="Phobius"/>
    </source>
</evidence>
<evidence type="ECO:0000256" key="2">
    <source>
        <dbReference type="ARBA" id="ARBA00022598"/>
    </source>
</evidence>
<evidence type="ECO:0000256" key="1">
    <source>
        <dbReference type="ARBA" id="ARBA00006432"/>
    </source>
</evidence>
<dbReference type="InterPro" id="IPR042099">
    <property type="entry name" value="ANL_N_sf"/>
</dbReference>
<evidence type="ECO:0000313" key="7">
    <source>
        <dbReference type="Proteomes" id="UP001601992"/>
    </source>
</evidence>
<dbReference type="InterPro" id="IPR045851">
    <property type="entry name" value="AMP-bd_C_sf"/>
</dbReference>
<proteinExistence type="inferred from homology"/>
<dbReference type="Proteomes" id="UP001601992">
    <property type="component" value="Unassembled WGS sequence"/>
</dbReference>
<feature type="domain" description="AMP-dependent synthetase/ligase" evidence="4">
    <location>
        <begin position="28"/>
        <end position="389"/>
    </location>
</feature>
<keyword evidence="2" id="KW-0436">Ligase</keyword>
<gene>
    <name evidence="6" type="ORF">ACFYXQ_02170</name>
</gene>
<reference evidence="6 7" key="1">
    <citation type="submission" date="2024-10" db="EMBL/GenBank/DDBJ databases">
        <title>The Natural Products Discovery Center: Release of the First 8490 Sequenced Strains for Exploring Actinobacteria Biosynthetic Diversity.</title>
        <authorList>
            <person name="Kalkreuter E."/>
            <person name="Kautsar S.A."/>
            <person name="Yang D."/>
            <person name="Bader C.D."/>
            <person name="Teijaro C.N."/>
            <person name="Fluegel L."/>
            <person name="Davis C.M."/>
            <person name="Simpson J.R."/>
            <person name="Lauterbach L."/>
            <person name="Steele A.D."/>
            <person name="Gui C."/>
            <person name="Meng S."/>
            <person name="Li G."/>
            <person name="Viehrig K."/>
            <person name="Ye F."/>
            <person name="Su P."/>
            <person name="Kiefer A.F."/>
            <person name="Nichols A."/>
            <person name="Cepeda A.J."/>
            <person name="Yan W."/>
            <person name="Fan B."/>
            <person name="Jiang Y."/>
            <person name="Adhikari A."/>
            <person name="Zheng C.-J."/>
            <person name="Schuster L."/>
            <person name="Cowan T.M."/>
            <person name="Smanski M.J."/>
            <person name="Chevrette M.G."/>
            <person name="De Carvalho L.P.S."/>
            <person name="Shen B."/>
        </authorList>
    </citation>
    <scope>NUCLEOTIDE SEQUENCE [LARGE SCALE GENOMIC DNA]</scope>
    <source>
        <strain evidence="6 7">NPDC002593</strain>
    </source>
</reference>
<dbReference type="Gene3D" id="3.30.300.30">
    <property type="match status" value="1"/>
</dbReference>
<dbReference type="Gene3D" id="3.40.50.12780">
    <property type="entry name" value="N-terminal domain of ligase-like"/>
    <property type="match status" value="1"/>
</dbReference>
<dbReference type="InterPro" id="IPR020845">
    <property type="entry name" value="AMP-binding_CS"/>
</dbReference>
<dbReference type="PANTHER" id="PTHR43201:SF5">
    <property type="entry name" value="MEDIUM-CHAIN ACYL-COA LIGASE ACSF2, MITOCHONDRIAL"/>
    <property type="match status" value="1"/>
</dbReference>
<comment type="similarity">
    <text evidence="1">Belongs to the ATP-dependent AMP-binding enzyme family.</text>
</comment>
<feature type="transmembrane region" description="Helical" evidence="3">
    <location>
        <begin position="84"/>
        <end position="105"/>
    </location>
</feature>
<feature type="domain" description="AMP-binding enzyme C-terminal" evidence="5">
    <location>
        <begin position="441"/>
        <end position="516"/>
    </location>
</feature>
<dbReference type="InterPro" id="IPR000873">
    <property type="entry name" value="AMP-dep_synth/lig_dom"/>
</dbReference>
<dbReference type="RefSeq" id="WP_040828770.1">
    <property type="nucleotide sequence ID" value="NZ_JBIAQY010000001.1"/>
</dbReference>
<dbReference type="Pfam" id="PF00501">
    <property type="entry name" value="AMP-binding"/>
    <property type="match status" value="1"/>
</dbReference>
<evidence type="ECO:0000259" key="5">
    <source>
        <dbReference type="Pfam" id="PF13193"/>
    </source>
</evidence>
<keyword evidence="7" id="KW-1185">Reference proteome</keyword>